<dbReference type="PROSITE" id="PS51034">
    <property type="entry name" value="ZP_2"/>
    <property type="match status" value="1"/>
</dbReference>
<evidence type="ECO:0000313" key="3">
    <source>
        <dbReference type="Ensembl" id="ENSNMLP00000033648.1"/>
    </source>
</evidence>
<name>A0A8C6U924_9GOBI</name>
<dbReference type="Ensembl" id="ENSNMLT00000037489.1">
    <property type="protein sequence ID" value="ENSNMLP00000033648.1"/>
    <property type="gene ID" value="ENSNMLG00000021032.1"/>
</dbReference>
<dbReference type="GO" id="GO:0031012">
    <property type="term" value="C:extracellular matrix"/>
    <property type="evidence" value="ECO:0007669"/>
    <property type="project" value="TreeGrafter"/>
</dbReference>
<dbReference type="GO" id="GO:0035803">
    <property type="term" value="P:egg coat formation"/>
    <property type="evidence" value="ECO:0007669"/>
    <property type="project" value="TreeGrafter"/>
</dbReference>
<dbReference type="InterPro" id="IPR055355">
    <property type="entry name" value="ZP-C"/>
</dbReference>
<dbReference type="PANTHER" id="PTHR11576">
    <property type="entry name" value="ZONA PELLUCIDA SPERM-BINDING PROTEIN 3"/>
    <property type="match status" value="1"/>
</dbReference>
<reference evidence="3" key="1">
    <citation type="submission" date="2025-08" db="UniProtKB">
        <authorList>
            <consortium name="Ensembl"/>
        </authorList>
    </citation>
    <scope>IDENTIFICATION</scope>
</reference>
<protein>
    <submittedName>
        <fullName evidence="3">Zona pellucida glycoprotein 3f, tandem duplicate 2</fullName>
    </submittedName>
</protein>
<evidence type="ECO:0000313" key="4">
    <source>
        <dbReference type="Proteomes" id="UP000694523"/>
    </source>
</evidence>
<dbReference type="GO" id="GO:0007339">
    <property type="term" value="P:binding of sperm to zona pellucida"/>
    <property type="evidence" value="ECO:0007669"/>
    <property type="project" value="TreeGrafter"/>
</dbReference>
<feature type="domain" description="ZP" evidence="2">
    <location>
        <begin position="1"/>
        <end position="229"/>
    </location>
</feature>
<organism evidence="3 4">
    <name type="scientific">Neogobius melanostomus</name>
    <name type="common">round goby</name>
    <dbReference type="NCBI Taxonomy" id="47308"/>
    <lineage>
        <taxon>Eukaryota</taxon>
        <taxon>Metazoa</taxon>
        <taxon>Chordata</taxon>
        <taxon>Craniata</taxon>
        <taxon>Vertebrata</taxon>
        <taxon>Euteleostomi</taxon>
        <taxon>Actinopterygii</taxon>
        <taxon>Neopterygii</taxon>
        <taxon>Teleostei</taxon>
        <taxon>Neoteleostei</taxon>
        <taxon>Acanthomorphata</taxon>
        <taxon>Gobiaria</taxon>
        <taxon>Gobiiformes</taxon>
        <taxon>Gobioidei</taxon>
        <taxon>Gobiidae</taxon>
        <taxon>Benthophilinae</taxon>
        <taxon>Neogobiini</taxon>
        <taxon>Neogobius</taxon>
    </lineage>
</organism>
<proteinExistence type="predicted"/>
<dbReference type="Proteomes" id="UP000694523">
    <property type="component" value="Unplaced"/>
</dbReference>
<keyword evidence="4" id="KW-1185">Reference proteome</keyword>
<dbReference type="Gene3D" id="2.60.40.4100">
    <property type="entry name" value="Zona pellucida, ZP-C domain"/>
    <property type="match status" value="1"/>
</dbReference>
<dbReference type="PANTHER" id="PTHR11576:SF3">
    <property type="entry name" value="SI:CH211-14A17.6-RELATED"/>
    <property type="match status" value="1"/>
</dbReference>
<reference evidence="3" key="2">
    <citation type="submission" date="2025-09" db="UniProtKB">
        <authorList>
            <consortium name="Ensembl"/>
        </authorList>
    </citation>
    <scope>IDENTIFICATION</scope>
</reference>
<accession>A0A8C6U924</accession>
<keyword evidence="1" id="KW-1015">Disulfide bond</keyword>
<evidence type="ECO:0000259" key="2">
    <source>
        <dbReference type="PROSITE" id="PS51034"/>
    </source>
</evidence>
<dbReference type="InterPro" id="IPR042235">
    <property type="entry name" value="ZP-C_dom"/>
</dbReference>
<dbReference type="Pfam" id="PF00100">
    <property type="entry name" value="Zona_pellucida"/>
    <property type="match status" value="1"/>
</dbReference>
<dbReference type="AlphaFoldDB" id="A0A8C6U924"/>
<dbReference type="InterPro" id="IPR001507">
    <property type="entry name" value="ZP_dom"/>
</dbReference>
<dbReference type="Gene3D" id="2.60.40.3210">
    <property type="entry name" value="Zona pellucida, ZP-N domain"/>
    <property type="match status" value="1"/>
</dbReference>
<dbReference type="GO" id="GO:0032190">
    <property type="term" value="F:acrosin binding"/>
    <property type="evidence" value="ECO:0007669"/>
    <property type="project" value="TreeGrafter"/>
</dbReference>
<sequence>MLHAFFLGNCKPSDFDVLPSGEGELLFRYRFAECKFTQQTKGKHIIFDNELTFRPQQKGNPAIFVHPVQCVTKRSDSWVPQFLNPGAGTSEACGGLLFHMALLNAELTGISQNNLVPLGSFMPILASVDQESHQPLLLLMEECIAAATPKLYADSQVYPLISNKGCLEESKRGNAVFLPRYHSSSLILYLQSVEFGLGQEAYIHCKLVAWDPDHIDKTKKACYYSRENERV</sequence>
<evidence type="ECO:0000256" key="1">
    <source>
        <dbReference type="ARBA" id="ARBA00023157"/>
    </source>
</evidence>
<dbReference type="GO" id="GO:2000344">
    <property type="term" value="P:positive regulation of acrosome reaction"/>
    <property type="evidence" value="ECO:0007669"/>
    <property type="project" value="TreeGrafter"/>
</dbReference>
<dbReference type="FunFam" id="2.60.40.4100:FF:000002">
    <property type="entry name" value="Zona pellucida sperm-binding protein 3"/>
    <property type="match status" value="1"/>
</dbReference>